<reference evidence="1" key="1">
    <citation type="submission" date="2014-12" db="EMBL/GenBank/DDBJ databases">
        <title>Insight into the proteome of Arion vulgaris.</title>
        <authorList>
            <person name="Aradska J."/>
            <person name="Bulat T."/>
            <person name="Smidak R."/>
            <person name="Sarate P."/>
            <person name="Gangsoo J."/>
            <person name="Sialana F."/>
            <person name="Bilban M."/>
            <person name="Lubec G."/>
        </authorList>
    </citation>
    <scope>NUCLEOTIDE SEQUENCE</scope>
    <source>
        <tissue evidence="1">Skin</tissue>
    </source>
</reference>
<dbReference type="AlphaFoldDB" id="A0A0B7AUQ4"/>
<gene>
    <name evidence="1" type="primary">ORF138833</name>
</gene>
<dbReference type="EMBL" id="HACG01036881">
    <property type="protein sequence ID" value="CEK83746.1"/>
    <property type="molecule type" value="Transcribed_RNA"/>
</dbReference>
<evidence type="ECO:0000313" key="1">
    <source>
        <dbReference type="EMBL" id="CEK83746.1"/>
    </source>
</evidence>
<proteinExistence type="predicted"/>
<protein>
    <submittedName>
        <fullName evidence="1">Uncharacterized protein</fullName>
    </submittedName>
</protein>
<sequence>WELKGDDEQYQPPHKERPEQHFSNLNITHSMPCAENPLCKIAKCGAVTTQKEFA</sequence>
<accession>A0A0B7AUQ4</accession>
<name>A0A0B7AUQ4_9EUPU</name>
<organism evidence="1">
    <name type="scientific">Arion vulgaris</name>
    <dbReference type="NCBI Taxonomy" id="1028688"/>
    <lineage>
        <taxon>Eukaryota</taxon>
        <taxon>Metazoa</taxon>
        <taxon>Spiralia</taxon>
        <taxon>Lophotrochozoa</taxon>
        <taxon>Mollusca</taxon>
        <taxon>Gastropoda</taxon>
        <taxon>Heterobranchia</taxon>
        <taxon>Euthyneura</taxon>
        <taxon>Panpulmonata</taxon>
        <taxon>Eupulmonata</taxon>
        <taxon>Stylommatophora</taxon>
        <taxon>Helicina</taxon>
        <taxon>Arionoidea</taxon>
        <taxon>Arionidae</taxon>
        <taxon>Arion</taxon>
    </lineage>
</organism>
<feature type="non-terminal residue" evidence="1">
    <location>
        <position position="1"/>
    </location>
</feature>